<dbReference type="KEGG" id="thg:TCELL_0288"/>
<dbReference type="eggNOG" id="arCOG04196">
    <property type="taxonomic scope" value="Archaea"/>
</dbReference>
<sequence>MEERLLAIREAGFNTFLLKADDVFLDMLTDSGVNAMTVEQLAGMVSAQDAYAGSNTYEELARAVEEVLGFKYTLPVHQGRAAEHLIARTLVRQGSFVVTNFHFTTTRAHVELAGGVLVELPIPEALDASSEHPFKGNMDTVRLEEFLARNHERTAFVRVEALANLLGGQPVSMENIKLVKEICERYGVPLVIDGSMIDWNSYFVKERELGSWPLGKIIKEFASHADVFYMSARKAGSVRGGLLATNNRELYEKIAVLLPVFEGFLSYGGMSVKEIAALAMGLRQLTEEELIGSEIELIRYGVRELDKAGVPVVKPPGGLGIHVDALKFLENVPRNRYPAGALTAAFYIASGIRGMERGAISNDRLPDGREEYPALELMRLAFPRKTYLRSHVEYLVDRLVWLYENRDVVKGLEWVYEPPVLRFFLGRLRDVGNWSQTLADKYRREFGER</sequence>
<dbReference type="GO" id="GO:0016829">
    <property type="term" value="F:lyase activity"/>
    <property type="evidence" value="ECO:0007669"/>
    <property type="project" value="UniProtKB-KW"/>
</dbReference>
<evidence type="ECO:0000259" key="4">
    <source>
        <dbReference type="Pfam" id="PF01212"/>
    </source>
</evidence>
<dbReference type="EMBL" id="CP003531">
    <property type="protein sequence ID" value="AFK50713.1"/>
    <property type="molecule type" value="Genomic_DNA"/>
</dbReference>
<dbReference type="AlphaFoldDB" id="I3TD75"/>
<dbReference type="InterPro" id="IPR015421">
    <property type="entry name" value="PyrdxlP-dep_Trfase_major"/>
</dbReference>
<evidence type="ECO:0000256" key="3">
    <source>
        <dbReference type="ARBA" id="ARBA00022898"/>
    </source>
</evidence>
<dbReference type="Gene3D" id="3.90.1150.10">
    <property type="entry name" value="Aspartate Aminotransferase, domain 1"/>
    <property type="match status" value="1"/>
</dbReference>
<accession>I3TD75</accession>
<dbReference type="STRING" id="1184251.TCELL_0288"/>
<reference evidence="5 6" key="1">
    <citation type="journal article" date="2012" name="J. Bacteriol.">
        <title>Complete genome sequence of the hyperthermophilic cellulolytic Crenarchaeon 'Thermogladius cellulolyticus' 1633.</title>
        <authorList>
            <person name="Mardanov A.V."/>
            <person name="Kochetkova T.V."/>
            <person name="Beletsky A.V."/>
            <person name="Bonch-Osmolovskaya E.A."/>
            <person name="Ravin N.V."/>
            <person name="Skryabin K.G."/>
        </authorList>
    </citation>
    <scope>NUCLEOTIDE SEQUENCE [LARGE SCALE GENOMIC DNA]</scope>
    <source>
        <strain evidence="6">DSM 22663 / VKM B-2946 / 1633</strain>
    </source>
</reference>
<evidence type="ECO:0000256" key="2">
    <source>
        <dbReference type="ARBA" id="ARBA00009721"/>
    </source>
</evidence>
<dbReference type="Proteomes" id="UP000005270">
    <property type="component" value="Chromosome"/>
</dbReference>
<dbReference type="InterPro" id="IPR015422">
    <property type="entry name" value="PyrdxlP-dep_Trfase_small"/>
</dbReference>
<gene>
    <name evidence="5" type="ordered locus">TCELL_0288</name>
</gene>
<comment type="cofactor">
    <cofactor evidence="1">
        <name>pyridoxal 5'-phosphate</name>
        <dbReference type="ChEBI" id="CHEBI:597326"/>
    </cofactor>
</comment>
<evidence type="ECO:0000313" key="6">
    <source>
        <dbReference type="Proteomes" id="UP000005270"/>
    </source>
</evidence>
<dbReference type="InterPro" id="IPR001597">
    <property type="entry name" value="ArAA_b-elim_lyase/Thr_aldolase"/>
</dbReference>
<organism evidence="5 6">
    <name type="scientific">Thermogladius calderae (strain DSM 22663 / VKM B-2946 / 1633)</name>
    <dbReference type="NCBI Taxonomy" id="1184251"/>
    <lineage>
        <taxon>Archaea</taxon>
        <taxon>Thermoproteota</taxon>
        <taxon>Thermoprotei</taxon>
        <taxon>Desulfurococcales</taxon>
        <taxon>Desulfurococcaceae</taxon>
        <taxon>Thermogladius</taxon>
    </lineage>
</organism>
<dbReference type="InParanoid" id="I3TD75"/>
<dbReference type="PANTHER" id="PTHR32325:SF4">
    <property type="entry name" value="TRYPTOPHANASE"/>
    <property type="match status" value="1"/>
</dbReference>
<protein>
    <submittedName>
        <fullName evidence="5">Tyrosine phenol-lyase</fullName>
    </submittedName>
</protein>
<dbReference type="HOGENOM" id="CLU_047223_0_0_2"/>
<dbReference type="Gene3D" id="3.40.640.10">
    <property type="entry name" value="Type I PLP-dependent aspartate aminotransferase-like (Major domain)"/>
    <property type="match status" value="1"/>
</dbReference>
<dbReference type="Pfam" id="PF01212">
    <property type="entry name" value="Beta_elim_lyase"/>
    <property type="match status" value="1"/>
</dbReference>
<evidence type="ECO:0000313" key="5">
    <source>
        <dbReference type="EMBL" id="AFK50713.1"/>
    </source>
</evidence>
<dbReference type="GO" id="GO:0006520">
    <property type="term" value="P:amino acid metabolic process"/>
    <property type="evidence" value="ECO:0007669"/>
    <property type="project" value="InterPro"/>
</dbReference>
<dbReference type="InterPro" id="IPR015424">
    <property type="entry name" value="PyrdxlP-dep_Trfase"/>
</dbReference>
<name>I3TD75_THEC1</name>
<keyword evidence="5" id="KW-0456">Lyase</keyword>
<evidence type="ECO:0000256" key="1">
    <source>
        <dbReference type="ARBA" id="ARBA00001933"/>
    </source>
</evidence>
<proteinExistence type="inferred from homology"/>
<keyword evidence="6" id="KW-1185">Reference proteome</keyword>
<feature type="domain" description="Aromatic amino acid beta-eliminating lyase/threonine aldolase" evidence="4">
    <location>
        <begin position="26"/>
        <end position="395"/>
    </location>
</feature>
<keyword evidence="3" id="KW-0663">Pyridoxal phosphate</keyword>
<comment type="similarity">
    <text evidence="2">Belongs to the beta-eliminating lyase family.</text>
</comment>
<dbReference type="PANTHER" id="PTHR32325">
    <property type="entry name" value="BETA-ELIMINATING LYASE-LIKE PROTEIN-RELATED"/>
    <property type="match status" value="1"/>
</dbReference>
<dbReference type="SUPFAM" id="SSF53383">
    <property type="entry name" value="PLP-dependent transferases"/>
    <property type="match status" value="1"/>
</dbReference>
<dbReference type="NCBIfam" id="NF009709">
    <property type="entry name" value="PRK13238.1"/>
    <property type="match status" value="1"/>
</dbReference>